<dbReference type="PANTHER" id="PTHR43792:SF16">
    <property type="entry name" value="N-ACETYLTRANSFERASE DOMAIN-CONTAINING PROTEIN"/>
    <property type="match status" value="1"/>
</dbReference>
<dbReference type="Proteomes" id="UP001195624">
    <property type="component" value="Unassembled WGS sequence"/>
</dbReference>
<organism evidence="2 3">
    <name type="scientific">Winslowiella toletana</name>
    <dbReference type="NCBI Taxonomy" id="92490"/>
    <lineage>
        <taxon>Bacteria</taxon>
        <taxon>Pseudomonadati</taxon>
        <taxon>Pseudomonadota</taxon>
        <taxon>Gammaproteobacteria</taxon>
        <taxon>Enterobacterales</taxon>
        <taxon>Erwiniaceae</taxon>
        <taxon>Winslowiella</taxon>
    </lineage>
</organism>
<keyword evidence="3" id="KW-1185">Reference proteome</keyword>
<dbReference type="EMBL" id="JAGGMQ010000001">
    <property type="protein sequence ID" value="MBP2169416.1"/>
    <property type="molecule type" value="Genomic_DNA"/>
</dbReference>
<reference evidence="3" key="2">
    <citation type="submission" date="2023-07" db="EMBL/GenBank/DDBJ databases">
        <title>Genome mining of underrepresented organisms for secondary metabolites.</title>
        <authorList>
            <person name="D'Agostino P.M."/>
        </authorList>
    </citation>
    <scope>NUCLEOTIDE SEQUENCE [LARGE SCALE GENOMIC DNA]</scope>
    <source>
        <strain evidence="3">WS4403</strain>
    </source>
</reference>
<sequence>MTNNIPVIETERMHLTAHSVEDFPSMLRMWQDPIATKHIPPGPLSREACWAIWLQYRGLWAGLGFGYWAIKEKATGAFMGEIGFADFKRDTTPPMAPMMELGTILHSDYHGQGYGHEAKCAVLNWQAQNFTLPVCCLILPDNQVAIKQAKKCGFSFNNLITYGGAQICLGLQNTPE</sequence>
<dbReference type="InterPro" id="IPR016181">
    <property type="entry name" value="Acyl_CoA_acyltransferase"/>
</dbReference>
<evidence type="ECO:0000313" key="3">
    <source>
        <dbReference type="Proteomes" id="UP001195624"/>
    </source>
</evidence>
<dbReference type="PANTHER" id="PTHR43792">
    <property type="entry name" value="GNAT FAMILY, PUTATIVE (AFU_ORTHOLOGUE AFUA_3G00765)-RELATED-RELATED"/>
    <property type="match status" value="1"/>
</dbReference>
<reference evidence="2 3" key="1">
    <citation type="submission" date="2021-03" db="EMBL/GenBank/DDBJ databases">
        <authorList>
            <person name="D'Agostino P."/>
            <person name="Huntemann M."/>
            <person name="Clum A."/>
            <person name="Spunde A."/>
            <person name="Palaniappan K."/>
            <person name="Ritter S."/>
            <person name="Mikhailova N."/>
            <person name="Chen I.-M."/>
            <person name="Stamatis D."/>
            <person name="Reddy T."/>
            <person name="O'Malley R."/>
            <person name="Daum C."/>
            <person name="Shapiro N."/>
            <person name="Ivanova N."/>
            <person name="Kyrpides N."/>
            <person name="Woyke T."/>
        </authorList>
    </citation>
    <scope>NUCLEOTIDE SEQUENCE [LARGE SCALE GENOMIC DNA]</scope>
    <source>
        <strain evidence="2 3">WS4403</strain>
    </source>
</reference>
<evidence type="ECO:0000313" key="2">
    <source>
        <dbReference type="EMBL" id="MBP2169416.1"/>
    </source>
</evidence>
<dbReference type="InterPro" id="IPR051531">
    <property type="entry name" value="N-acetyltransferase"/>
</dbReference>
<dbReference type="Pfam" id="PF13302">
    <property type="entry name" value="Acetyltransf_3"/>
    <property type="match status" value="1"/>
</dbReference>
<gene>
    <name evidence="2" type="ORF">J2125_002608</name>
</gene>
<dbReference type="Gene3D" id="3.40.630.30">
    <property type="match status" value="1"/>
</dbReference>
<proteinExistence type="predicted"/>
<dbReference type="InterPro" id="IPR000182">
    <property type="entry name" value="GNAT_dom"/>
</dbReference>
<protein>
    <submittedName>
        <fullName evidence="2">RimJ/RimL family protein N-acetyltransferase</fullName>
    </submittedName>
</protein>
<dbReference type="RefSeq" id="WP_017798987.1">
    <property type="nucleotide sequence ID" value="NZ_JAGGMQ010000001.1"/>
</dbReference>
<evidence type="ECO:0000259" key="1">
    <source>
        <dbReference type="Pfam" id="PF13302"/>
    </source>
</evidence>
<comment type="caution">
    <text evidence="2">The sequence shown here is derived from an EMBL/GenBank/DDBJ whole genome shotgun (WGS) entry which is preliminary data.</text>
</comment>
<accession>A0ABS4P9U1</accession>
<name>A0ABS4P9U1_9GAMM</name>
<dbReference type="SUPFAM" id="SSF55729">
    <property type="entry name" value="Acyl-CoA N-acyltransferases (Nat)"/>
    <property type="match status" value="1"/>
</dbReference>
<feature type="domain" description="N-acetyltransferase" evidence="1">
    <location>
        <begin position="12"/>
        <end position="154"/>
    </location>
</feature>